<evidence type="ECO:0000313" key="2">
    <source>
        <dbReference type="Proteomes" id="UP001055879"/>
    </source>
</evidence>
<comment type="caution">
    <text evidence="1">The sequence shown here is derived from an EMBL/GenBank/DDBJ whole genome shotgun (WGS) entry which is preliminary data.</text>
</comment>
<proteinExistence type="predicted"/>
<reference evidence="1 2" key="2">
    <citation type="journal article" date="2022" name="Mol. Ecol. Resour.">
        <title>The genomes of chicory, endive, great burdock and yacon provide insights into Asteraceae paleo-polyploidization history and plant inulin production.</title>
        <authorList>
            <person name="Fan W."/>
            <person name="Wang S."/>
            <person name="Wang H."/>
            <person name="Wang A."/>
            <person name="Jiang F."/>
            <person name="Liu H."/>
            <person name="Zhao H."/>
            <person name="Xu D."/>
            <person name="Zhang Y."/>
        </authorList>
    </citation>
    <scope>NUCLEOTIDE SEQUENCE [LARGE SCALE GENOMIC DNA]</scope>
    <source>
        <strain evidence="2">cv. Niubang</strain>
    </source>
</reference>
<protein>
    <submittedName>
        <fullName evidence="1">Uncharacterized protein</fullName>
    </submittedName>
</protein>
<evidence type="ECO:0000313" key="1">
    <source>
        <dbReference type="EMBL" id="KAI3665562.1"/>
    </source>
</evidence>
<sequence length="117" mass="13442">MGMEALTRSFSTTSVDINKAWRRKIYDGGVDSSPDHRNIKTTRFGETHHGRFWKIKKLFNRHRGSEEQEVAAVGKKSKSKSHRSSNIAGSRDEFESRLMLEIYKNMSSTQELSSAYN</sequence>
<accession>A0ACB8XFT2</accession>
<keyword evidence="2" id="KW-1185">Reference proteome</keyword>
<name>A0ACB8XFT2_ARCLA</name>
<dbReference type="Proteomes" id="UP001055879">
    <property type="component" value="Linkage Group LG18"/>
</dbReference>
<organism evidence="1 2">
    <name type="scientific">Arctium lappa</name>
    <name type="common">Greater burdock</name>
    <name type="synonym">Lappa major</name>
    <dbReference type="NCBI Taxonomy" id="4217"/>
    <lineage>
        <taxon>Eukaryota</taxon>
        <taxon>Viridiplantae</taxon>
        <taxon>Streptophyta</taxon>
        <taxon>Embryophyta</taxon>
        <taxon>Tracheophyta</taxon>
        <taxon>Spermatophyta</taxon>
        <taxon>Magnoliopsida</taxon>
        <taxon>eudicotyledons</taxon>
        <taxon>Gunneridae</taxon>
        <taxon>Pentapetalae</taxon>
        <taxon>asterids</taxon>
        <taxon>campanulids</taxon>
        <taxon>Asterales</taxon>
        <taxon>Asteraceae</taxon>
        <taxon>Carduoideae</taxon>
        <taxon>Cardueae</taxon>
        <taxon>Arctiinae</taxon>
        <taxon>Arctium</taxon>
    </lineage>
</organism>
<reference evidence="2" key="1">
    <citation type="journal article" date="2022" name="Mol. Ecol. Resour.">
        <title>The genomes of chicory, endive, great burdock and yacon provide insights into Asteraceae palaeo-polyploidization history and plant inulin production.</title>
        <authorList>
            <person name="Fan W."/>
            <person name="Wang S."/>
            <person name="Wang H."/>
            <person name="Wang A."/>
            <person name="Jiang F."/>
            <person name="Liu H."/>
            <person name="Zhao H."/>
            <person name="Xu D."/>
            <person name="Zhang Y."/>
        </authorList>
    </citation>
    <scope>NUCLEOTIDE SEQUENCE [LARGE SCALE GENOMIC DNA]</scope>
    <source>
        <strain evidence="2">cv. Niubang</strain>
    </source>
</reference>
<dbReference type="EMBL" id="CM042064">
    <property type="protein sequence ID" value="KAI3665562.1"/>
    <property type="molecule type" value="Genomic_DNA"/>
</dbReference>
<gene>
    <name evidence="1" type="ORF">L6452_44189</name>
</gene>